<reference evidence="3 4" key="1">
    <citation type="submission" date="2018-05" db="EMBL/GenBank/DDBJ databases">
        <title>Genomic Encyclopedia of Type Strains, Phase IV (KMG-IV): sequencing the most valuable type-strain genomes for metagenomic binning, comparative biology and taxonomic classification.</title>
        <authorList>
            <person name="Goeker M."/>
        </authorList>
    </citation>
    <scope>NUCLEOTIDE SEQUENCE [LARGE SCALE GENOMIC DNA]</scope>
    <source>
        <strain evidence="3 4">DSM 3183</strain>
    </source>
</reference>
<gene>
    <name evidence="3" type="ORF">C7451_10797</name>
</gene>
<dbReference type="OrthoDB" id="7405225at2"/>
<dbReference type="Proteomes" id="UP000248014">
    <property type="component" value="Unassembled WGS sequence"/>
</dbReference>
<evidence type="ECO:0000313" key="4">
    <source>
        <dbReference type="Proteomes" id="UP000248014"/>
    </source>
</evidence>
<dbReference type="RefSeq" id="WP_146215347.1">
    <property type="nucleotide sequence ID" value="NZ_QJJM01000007.1"/>
</dbReference>
<evidence type="ECO:0000313" key="3">
    <source>
        <dbReference type="EMBL" id="PXW75128.1"/>
    </source>
</evidence>
<feature type="signal peptide" evidence="2">
    <location>
        <begin position="1"/>
        <end position="21"/>
    </location>
</feature>
<evidence type="ECO:0000256" key="1">
    <source>
        <dbReference type="SAM" id="MobiDB-lite"/>
    </source>
</evidence>
<sequence>MARIPFAMTRNLLVLGGAALALVACQDAAEKSAENEDAALLADAADPAMKGALEDQILVDPDLVDKSNRNAVLGEGSDGSVPSASTPKGQLAATEKAAAAAIGPRGLMKAPEPTKVAAEECKDCNQGSTLGAKAAQQNGLCQGKLEYAMSWASRMPADFAVYPRANVKEAAGVAKGQCNIRVVNFTTPAALKNVVDFYYTKARRGGYSAEYQLRGSDHVLGGTKGDAAYVLFLKPMANGGTEVDIVANGGR</sequence>
<accession>A0A2V3V2V3</accession>
<keyword evidence="4" id="KW-1185">Reference proteome</keyword>
<dbReference type="PROSITE" id="PS51257">
    <property type="entry name" value="PROKAR_LIPOPROTEIN"/>
    <property type="match status" value="1"/>
</dbReference>
<dbReference type="EMBL" id="QJJM01000007">
    <property type="protein sequence ID" value="PXW75128.1"/>
    <property type="molecule type" value="Genomic_DNA"/>
</dbReference>
<organism evidence="3 4">
    <name type="scientific">Blastomonas natatoria</name>
    <dbReference type="NCBI Taxonomy" id="34015"/>
    <lineage>
        <taxon>Bacteria</taxon>
        <taxon>Pseudomonadati</taxon>
        <taxon>Pseudomonadota</taxon>
        <taxon>Alphaproteobacteria</taxon>
        <taxon>Sphingomonadales</taxon>
        <taxon>Sphingomonadaceae</taxon>
        <taxon>Blastomonas</taxon>
    </lineage>
</organism>
<name>A0A2V3V2V3_9SPHN</name>
<feature type="chain" id="PRO_5016038256" evidence="2">
    <location>
        <begin position="22"/>
        <end position="251"/>
    </location>
</feature>
<protein>
    <submittedName>
        <fullName evidence="3">Uncharacterized protein</fullName>
    </submittedName>
</protein>
<feature type="region of interest" description="Disordered" evidence="1">
    <location>
        <begin position="69"/>
        <end position="88"/>
    </location>
</feature>
<dbReference type="AlphaFoldDB" id="A0A2V3V2V3"/>
<proteinExistence type="predicted"/>
<keyword evidence="2" id="KW-0732">Signal</keyword>
<comment type="caution">
    <text evidence="3">The sequence shown here is derived from an EMBL/GenBank/DDBJ whole genome shotgun (WGS) entry which is preliminary data.</text>
</comment>
<evidence type="ECO:0000256" key="2">
    <source>
        <dbReference type="SAM" id="SignalP"/>
    </source>
</evidence>